<feature type="region of interest" description="Disordered" evidence="1">
    <location>
        <begin position="71"/>
        <end position="191"/>
    </location>
</feature>
<sequence>MAGYVAHHSRFVSALEGSKPSCYEGTMHDLLGMEGPDCSLCRHKRWTSAQENIILTAGIHVLQAPRAAEEALLPEREIEDEEPRAEEPRAEEPRAEEPRAEEPRAEEPRAEEPRAEEPRAEEPRAEEPRAEELRAEEPRAEEPLPGPGTAIFQELRPVEEEEPFPATPSCSSSSAPPSSSSSYTPKSTAYNRLRLQEKQAEAARRGESLTLRPPSQAMCSSCGLRKIKETGHRNLVKASGDRVSYCPVLAQWKSPEEWLDSLQ</sequence>
<reference evidence="2 3" key="1">
    <citation type="journal article" date="2022" name="G3 (Bethesda)">
        <title>Evaluating Illumina-, Nanopore-, and PacBio-based genome assembly strategies with the bald notothen, Trematomus borchgrevinki.</title>
        <authorList>
            <person name="Rayamajhi N."/>
            <person name="Cheng C.C."/>
            <person name="Catchen J.M."/>
        </authorList>
    </citation>
    <scope>NUCLEOTIDE SEQUENCE [LARGE SCALE GENOMIC DNA]</scope>
    <source>
        <strain evidence="2">AGRC-2024</strain>
    </source>
</reference>
<comment type="caution">
    <text evidence="2">The sequence shown here is derived from an EMBL/GenBank/DDBJ whole genome shotgun (WGS) entry which is preliminary data.</text>
</comment>
<name>A0ABD2HCA0_PAGBO</name>
<feature type="compositionally biased region" description="Low complexity" evidence="1">
    <location>
        <begin position="167"/>
        <end position="189"/>
    </location>
</feature>
<accession>A0ABD2HCA0</accession>
<feature type="compositionally biased region" description="Basic and acidic residues" evidence="1">
    <location>
        <begin position="85"/>
        <end position="142"/>
    </location>
</feature>
<gene>
    <name evidence="2" type="ORF">OYC64_003122</name>
</gene>
<reference evidence="2 3" key="2">
    <citation type="journal article" date="2024" name="G3 (Bethesda)">
        <title>The genome of the cryopelagic Antarctic bald notothen, Trematomus borchgrevinki.</title>
        <authorList>
            <person name="Rayamajhi N."/>
            <person name="Rivera-Colon A.G."/>
            <person name="Minhas B.F."/>
            <person name="Cheng C.C."/>
            <person name="Catchen J.M."/>
        </authorList>
    </citation>
    <scope>NUCLEOTIDE SEQUENCE [LARGE SCALE GENOMIC DNA]</scope>
    <source>
        <strain evidence="2">AGRC-2024</strain>
    </source>
</reference>
<organism evidence="2 3">
    <name type="scientific">Pagothenia borchgrevinki</name>
    <name type="common">Bald rockcod</name>
    <name type="synonym">Trematomus borchgrevinki</name>
    <dbReference type="NCBI Taxonomy" id="8213"/>
    <lineage>
        <taxon>Eukaryota</taxon>
        <taxon>Metazoa</taxon>
        <taxon>Chordata</taxon>
        <taxon>Craniata</taxon>
        <taxon>Vertebrata</taxon>
        <taxon>Euteleostomi</taxon>
        <taxon>Actinopterygii</taxon>
        <taxon>Neopterygii</taxon>
        <taxon>Teleostei</taxon>
        <taxon>Neoteleostei</taxon>
        <taxon>Acanthomorphata</taxon>
        <taxon>Eupercaria</taxon>
        <taxon>Perciformes</taxon>
        <taxon>Notothenioidei</taxon>
        <taxon>Nototheniidae</taxon>
        <taxon>Pagothenia</taxon>
    </lineage>
</organism>
<protein>
    <submittedName>
        <fullName evidence="2">Uncharacterized protein</fullName>
    </submittedName>
</protein>
<evidence type="ECO:0000313" key="3">
    <source>
        <dbReference type="Proteomes" id="UP001619887"/>
    </source>
</evidence>
<evidence type="ECO:0000256" key="1">
    <source>
        <dbReference type="SAM" id="MobiDB-lite"/>
    </source>
</evidence>
<dbReference type="AlphaFoldDB" id="A0ABD2HCA0"/>
<evidence type="ECO:0000313" key="2">
    <source>
        <dbReference type="EMBL" id="KAL3063491.1"/>
    </source>
</evidence>
<dbReference type="Proteomes" id="UP001619887">
    <property type="component" value="Unassembled WGS sequence"/>
</dbReference>
<keyword evidence="3" id="KW-1185">Reference proteome</keyword>
<dbReference type="EMBL" id="JBIYXZ010002071">
    <property type="protein sequence ID" value="KAL3063491.1"/>
    <property type="molecule type" value="Genomic_DNA"/>
</dbReference>
<proteinExistence type="predicted"/>